<dbReference type="InterPro" id="IPR000835">
    <property type="entry name" value="HTH_MarR-typ"/>
</dbReference>
<name>A0A9W6LIY1_9ACTN</name>
<dbReference type="Proteomes" id="UP001144313">
    <property type="component" value="Unassembled WGS sequence"/>
</dbReference>
<dbReference type="InterPro" id="IPR039422">
    <property type="entry name" value="MarR/SlyA-like"/>
</dbReference>
<dbReference type="GO" id="GO:0003700">
    <property type="term" value="F:DNA-binding transcription factor activity"/>
    <property type="evidence" value="ECO:0007669"/>
    <property type="project" value="InterPro"/>
</dbReference>
<feature type="domain" description="HTH marR-type" evidence="1">
    <location>
        <begin position="11"/>
        <end position="141"/>
    </location>
</feature>
<dbReference type="PANTHER" id="PTHR33164">
    <property type="entry name" value="TRANSCRIPTIONAL REGULATOR, MARR FAMILY"/>
    <property type="match status" value="1"/>
</dbReference>
<dbReference type="PANTHER" id="PTHR33164:SF57">
    <property type="entry name" value="MARR-FAMILY TRANSCRIPTIONAL REGULATOR"/>
    <property type="match status" value="1"/>
</dbReference>
<dbReference type="SMART" id="SM00347">
    <property type="entry name" value="HTH_MARR"/>
    <property type="match status" value="1"/>
</dbReference>
<reference evidence="2" key="1">
    <citation type="submission" date="2022-12" db="EMBL/GenBank/DDBJ databases">
        <title>Reference genome sequencing for broad-spectrum identification of bacterial and archaeal isolates by mass spectrometry.</title>
        <authorList>
            <person name="Sekiguchi Y."/>
            <person name="Tourlousse D.M."/>
        </authorList>
    </citation>
    <scope>NUCLEOTIDE SEQUENCE</scope>
    <source>
        <strain evidence="2">LLR39Z86</strain>
    </source>
</reference>
<dbReference type="SUPFAM" id="SSF46785">
    <property type="entry name" value="Winged helix' DNA-binding domain"/>
    <property type="match status" value="1"/>
</dbReference>
<dbReference type="GO" id="GO:0006950">
    <property type="term" value="P:response to stress"/>
    <property type="evidence" value="ECO:0007669"/>
    <property type="project" value="TreeGrafter"/>
</dbReference>
<proteinExistence type="predicted"/>
<dbReference type="EMBL" id="BSDT01000001">
    <property type="protein sequence ID" value="GLI44131.1"/>
    <property type="molecule type" value="Genomic_DNA"/>
</dbReference>
<evidence type="ECO:0000313" key="2">
    <source>
        <dbReference type="EMBL" id="GLI44131.1"/>
    </source>
</evidence>
<accession>A0A9W6LIY1</accession>
<dbReference type="Pfam" id="PF12802">
    <property type="entry name" value="MarR_2"/>
    <property type="match status" value="1"/>
</dbReference>
<comment type="caution">
    <text evidence="2">The sequence shown here is derived from an EMBL/GenBank/DDBJ whole genome shotgun (WGS) entry which is preliminary data.</text>
</comment>
<dbReference type="InterPro" id="IPR036388">
    <property type="entry name" value="WH-like_DNA-bd_sf"/>
</dbReference>
<evidence type="ECO:0000313" key="3">
    <source>
        <dbReference type="Proteomes" id="UP001144313"/>
    </source>
</evidence>
<dbReference type="AlphaFoldDB" id="A0A9W6LIY1"/>
<dbReference type="PROSITE" id="PS50995">
    <property type="entry name" value="HTH_MARR_2"/>
    <property type="match status" value="1"/>
</dbReference>
<dbReference type="InterPro" id="IPR036390">
    <property type="entry name" value="WH_DNA-bd_sf"/>
</dbReference>
<organism evidence="2 3">
    <name type="scientific">Glycomyces algeriensis</name>
    <dbReference type="NCBI Taxonomy" id="256037"/>
    <lineage>
        <taxon>Bacteria</taxon>
        <taxon>Bacillati</taxon>
        <taxon>Actinomycetota</taxon>
        <taxon>Actinomycetes</taxon>
        <taxon>Glycomycetales</taxon>
        <taxon>Glycomycetaceae</taxon>
        <taxon>Glycomyces</taxon>
    </lineage>
</organism>
<dbReference type="Gene3D" id="1.10.10.10">
    <property type="entry name" value="Winged helix-like DNA-binding domain superfamily/Winged helix DNA-binding domain"/>
    <property type="match status" value="1"/>
</dbReference>
<gene>
    <name evidence="2" type="ORF">GALLR39Z86_39810</name>
</gene>
<dbReference type="RefSeq" id="WP_270114827.1">
    <property type="nucleotide sequence ID" value="NZ_BAAAOL010000007.1"/>
</dbReference>
<evidence type="ECO:0000259" key="1">
    <source>
        <dbReference type="PROSITE" id="PS50995"/>
    </source>
</evidence>
<sequence length="192" mass="19938">MTSTPSSRRHAANVLGALSLVVADRMNTAVEAIAGLGPSAPAALAAMHEFADGGSVTQLSSVLGLTHSGTVRLVDRLAAEGLVERVGAEDGRAVSVVLTERGRDMAAQVLAARERTLASALAELPPGQVEYLAAALDTMLTTVTRARVEERAALTAGRPSPWLCRLCDFEACGRSEGNCPVNNTATSSRKND</sequence>
<keyword evidence="3" id="KW-1185">Reference proteome</keyword>
<protein>
    <submittedName>
        <fullName evidence="2">MarR family transcriptional regulator</fullName>
    </submittedName>
</protein>